<feature type="region of interest" description="Disordered" evidence="1">
    <location>
        <begin position="340"/>
        <end position="492"/>
    </location>
</feature>
<sequence length="571" mass="62054">MSVPYLDVAHLPSSASFFASVLQPLGWHFTAPDRHPDSLSAGSESPGFVEFGINGVPVLRVRQRGDSSLNRAVPLTDLSIAAPSRAAVIAFHQAGLRANPALHLTSPLPHPGSTRDTTSYSSTDGIHRAMLHDLDGNRVEAVYPDPHPAGGDVKYSGSAVRETQSTQSEVGRILHWNYDVASSSPRSTSSSRMSRRQQDGPAPLRRSLTHGSQPLSSEHTHADTDASAREGAKNGGLNTTTVVGALLGAAAGAGLLYSAWNSREKTRDPSHDRPSAPVLPRRSTLPEMPMGINSRVHQLDQKSGIEDLAHREYIYAGGSSRKSSRDEAKVRDLYTDPWSSRPRSIVNPWTQDSPLPRTSLTRTTPPRARALDDNFDGRSRHSTRYNGGRTSEVRTRSAGPSARGSVVEREERPSRSSSRRGSVAARSRSRTHDTDRESYTSARTHRTSSTSRPPLSRPPPVEYETVVRSRAASRSSGLRTPKASTQDGMQGYFGRPNSYVSARNVPLPMSDVSARHIPLPMSEVSARHVPLPRSSIGSSHANWDDDLDSVVPDDSISCVGSKSSRRSRQRH</sequence>
<dbReference type="Gene3D" id="3.10.180.10">
    <property type="entry name" value="2,3-Dihydroxybiphenyl 1,2-Dioxygenase, domain 1"/>
    <property type="match status" value="1"/>
</dbReference>
<feature type="region of interest" description="Disordered" evidence="1">
    <location>
        <begin position="534"/>
        <end position="571"/>
    </location>
</feature>
<feature type="compositionally biased region" description="Basic and acidic residues" evidence="1">
    <location>
        <begin position="218"/>
        <end position="232"/>
    </location>
</feature>
<dbReference type="AlphaFoldDB" id="A0AA39L7M6"/>
<reference evidence="2" key="1">
    <citation type="submission" date="2022-10" db="EMBL/GenBank/DDBJ databases">
        <title>Determination and structural analysis of whole genome sequence of Sarocladium strictum F4-1.</title>
        <authorList>
            <person name="Hu L."/>
            <person name="Jiang Y."/>
        </authorList>
    </citation>
    <scope>NUCLEOTIDE SEQUENCE</scope>
    <source>
        <strain evidence="2">F4-1</strain>
    </source>
</reference>
<dbReference type="Proteomes" id="UP001175261">
    <property type="component" value="Unassembled WGS sequence"/>
</dbReference>
<feature type="compositionally biased region" description="Polar residues" evidence="1">
    <location>
        <begin position="340"/>
        <end position="352"/>
    </location>
</feature>
<feature type="compositionally biased region" description="Low complexity" evidence="1">
    <location>
        <begin position="353"/>
        <end position="368"/>
    </location>
</feature>
<comment type="caution">
    <text evidence="2">The sequence shown here is derived from an EMBL/GenBank/DDBJ whole genome shotgun (WGS) entry which is preliminary data.</text>
</comment>
<dbReference type="SUPFAM" id="SSF54593">
    <property type="entry name" value="Glyoxalase/Bleomycin resistance protein/Dihydroxybiphenyl dioxygenase"/>
    <property type="match status" value="1"/>
</dbReference>
<feature type="compositionally biased region" description="Basic and acidic residues" evidence="1">
    <location>
        <begin position="369"/>
        <end position="379"/>
    </location>
</feature>
<feature type="compositionally biased region" description="Basic and acidic residues" evidence="1">
    <location>
        <begin position="263"/>
        <end position="274"/>
    </location>
</feature>
<feature type="region of interest" description="Disordered" evidence="1">
    <location>
        <begin position="263"/>
        <end position="289"/>
    </location>
</feature>
<protein>
    <recommendedName>
        <fullName evidence="4">VOC domain-containing protein</fullName>
    </recommendedName>
</protein>
<feature type="compositionally biased region" description="Low complexity" evidence="1">
    <location>
        <begin position="415"/>
        <end position="426"/>
    </location>
</feature>
<evidence type="ECO:0000313" key="2">
    <source>
        <dbReference type="EMBL" id="KAK0387122.1"/>
    </source>
</evidence>
<gene>
    <name evidence="2" type="ORF">NLU13_5435</name>
</gene>
<name>A0AA39L7M6_SARSR</name>
<feature type="compositionally biased region" description="Low complexity" evidence="1">
    <location>
        <begin position="182"/>
        <end position="192"/>
    </location>
</feature>
<accession>A0AA39L7M6</accession>
<dbReference type="PANTHER" id="PTHR35006">
    <property type="entry name" value="GLYOXALASE FAMILY PROTEIN (AFU_ORTHOLOGUE AFUA_5G14830)"/>
    <property type="match status" value="1"/>
</dbReference>
<feature type="region of interest" description="Disordered" evidence="1">
    <location>
        <begin position="181"/>
        <end position="236"/>
    </location>
</feature>
<organism evidence="2 3">
    <name type="scientific">Sarocladium strictum</name>
    <name type="common">Black bundle disease fungus</name>
    <name type="synonym">Acremonium strictum</name>
    <dbReference type="NCBI Taxonomy" id="5046"/>
    <lineage>
        <taxon>Eukaryota</taxon>
        <taxon>Fungi</taxon>
        <taxon>Dikarya</taxon>
        <taxon>Ascomycota</taxon>
        <taxon>Pezizomycotina</taxon>
        <taxon>Sordariomycetes</taxon>
        <taxon>Hypocreomycetidae</taxon>
        <taxon>Hypocreales</taxon>
        <taxon>Sarocladiaceae</taxon>
        <taxon>Sarocladium</taxon>
    </lineage>
</organism>
<keyword evidence="3" id="KW-1185">Reference proteome</keyword>
<dbReference type="PANTHER" id="PTHR35006:SF3">
    <property type="entry name" value="GLYOXALASE FAMILY PROTEIN (AFU_ORTHOLOGUE AFUA_3G06020)"/>
    <property type="match status" value="1"/>
</dbReference>
<evidence type="ECO:0000313" key="3">
    <source>
        <dbReference type="Proteomes" id="UP001175261"/>
    </source>
</evidence>
<proteinExistence type="predicted"/>
<evidence type="ECO:0008006" key="4">
    <source>
        <dbReference type="Google" id="ProtNLM"/>
    </source>
</evidence>
<dbReference type="InterPro" id="IPR029068">
    <property type="entry name" value="Glyas_Bleomycin-R_OHBP_Dase"/>
</dbReference>
<dbReference type="EMBL" id="JAPDFR010000004">
    <property type="protein sequence ID" value="KAK0387122.1"/>
    <property type="molecule type" value="Genomic_DNA"/>
</dbReference>
<feature type="region of interest" description="Disordered" evidence="1">
    <location>
        <begin position="139"/>
        <end position="168"/>
    </location>
</feature>
<evidence type="ECO:0000256" key="1">
    <source>
        <dbReference type="SAM" id="MobiDB-lite"/>
    </source>
</evidence>